<keyword evidence="2" id="KW-0489">Methyltransferase</keyword>
<dbReference type="Gene3D" id="3.40.50.150">
    <property type="entry name" value="Vaccinia Virus protein VP39"/>
    <property type="match status" value="1"/>
</dbReference>
<dbReference type="GO" id="GO:0008168">
    <property type="term" value="F:methyltransferase activity"/>
    <property type="evidence" value="ECO:0007669"/>
    <property type="project" value="UniProtKB-KW"/>
</dbReference>
<dbReference type="RefSeq" id="WP_136846110.1">
    <property type="nucleotide sequence ID" value="NZ_CANPEU010000019.1"/>
</dbReference>
<keyword evidence="3" id="KW-1185">Reference proteome</keyword>
<evidence type="ECO:0000313" key="3">
    <source>
        <dbReference type="Proteomes" id="UP000309454"/>
    </source>
</evidence>
<dbReference type="EMBL" id="SSTM01000006">
    <property type="protein sequence ID" value="TJW09888.1"/>
    <property type="molecule type" value="Genomic_DNA"/>
</dbReference>
<accession>A0A4T9T6F0</accession>
<comment type="caution">
    <text evidence="2">The sequence shown here is derived from an EMBL/GenBank/DDBJ whole genome shotgun (WGS) entry which is preliminary data.</text>
</comment>
<feature type="domain" description="Methyltransferase type 12" evidence="1">
    <location>
        <begin position="61"/>
        <end position="167"/>
    </location>
</feature>
<dbReference type="AlphaFoldDB" id="A0A4T9T6F0"/>
<keyword evidence="2" id="KW-0808">Transferase</keyword>
<gene>
    <name evidence="2" type="ORF">E5982_08575</name>
</gene>
<dbReference type="GO" id="GO:0032259">
    <property type="term" value="P:methylation"/>
    <property type="evidence" value="ECO:0007669"/>
    <property type="project" value="UniProtKB-KW"/>
</dbReference>
<dbReference type="OrthoDB" id="3178039at2"/>
<evidence type="ECO:0000259" key="1">
    <source>
        <dbReference type="Pfam" id="PF08242"/>
    </source>
</evidence>
<evidence type="ECO:0000313" key="2">
    <source>
        <dbReference type="EMBL" id="TJW09888.1"/>
    </source>
</evidence>
<dbReference type="InterPro" id="IPR013217">
    <property type="entry name" value="Methyltransf_12"/>
</dbReference>
<reference evidence="2 3" key="1">
    <citation type="submission" date="2019-04" db="EMBL/GenBank/DDBJ databases">
        <title>Microbes associate with the intestines of laboratory mice.</title>
        <authorList>
            <person name="Navarre W."/>
            <person name="Wong E."/>
            <person name="Huang K.C."/>
            <person name="Tropini C."/>
            <person name="Ng K."/>
            <person name="Yu B."/>
        </authorList>
    </citation>
    <scope>NUCLEOTIDE SEQUENCE [LARGE SCALE GENOMIC DNA]</scope>
    <source>
        <strain evidence="2 3">NM48_B13</strain>
    </source>
</reference>
<proteinExistence type="predicted"/>
<dbReference type="CDD" id="cd02440">
    <property type="entry name" value="AdoMet_MTases"/>
    <property type="match status" value="1"/>
</dbReference>
<organism evidence="2 3">
    <name type="scientific">Parvibacter caecicola</name>
    <dbReference type="NCBI Taxonomy" id="747645"/>
    <lineage>
        <taxon>Bacteria</taxon>
        <taxon>Bacillati</taxon>
        <taxon>Actinomycetota</taxon>
        <taxon>Coriobacteriia</taxon>
        <taxon>Coriobacteriales</taxon>
        <taxon>Coriobacteriaceae</taxon>
        <taxon>Parvibacter</taxon>
    </lineage>
</organism>
<name>A0A4T9T6F0_9ACTN</name>
<dbReference type="InterPro" id="IPR029063">
    <property type="entry name" value="SAM-dependent_MTases_sf"/>
</dbReference>
<dbReference type="Pfam" id="PF08242">
    <property type="entry name" value="Methyltransf_12"/>
    <property type="match status" value="1"/>
</dbReference>
<dbReference type="Proteomes" id="UP000309454">
    <property type="component" value="Unassembled WGS sequence"/>
</dbReference>
<sequence length="288" mass="30697">MMNGETACLLARMTADFYAARAADFSATRQGSWAGWQQLAAQVQPLFEEAARMGCPVAVADVACGNGRFGKFLRQKFPQSPLRYTGWDGNEALLREAAANMPEGAVLHRADVLAPLLGEERDPWWAEADRGAYQLVASFGFLHHIPGAENRARFLGQLLDLAQPGGTVALSLWRFADHGPLREKALRSTETALAAVPALAGAGGLEPGDYLLGWGGDGQAAQDPDVAGAASQGADAAAPLFRYCHSFSDEEARALVASVKSRACLTASFFADGRTGALNQYLLLVRED</sequence>
<dbReference type="SUPFAM" id="SSF53335">
    <property type="entry name" value="S-adenosyl-L-methionine-dependent methyltransferases"/>
    <property type="match status" value="1"/>
</dbReference>
<protein>
    <submittedName>
        <fullName evidence="2">Class I SAM-dependent methyltransferase</fullName>
    </submittedName>
</protein>